<dbReference type="EMBL" id="KM922672">
    <property type="protein sequence ID" value="AJF79930.1"/>
    <property type="molecule type" value="Genomic_DNA"/>
</dbReference>
<sequence length="145" mass="17159">MNNEIHNLLAKSDSEISNLAKKPVLHTEFKRFQKQLEMILLYFHVLPESIQWNFEKGIMFPEFNGEIMIHSSGYGYGDAGYFFALVDKFQLAMFINLYFWQTSRDHYNELYLDELHNLCCSVVDYLQDFIKQNNIDLTSCIITDH</sequence>
<reference evidence="1" key="2">
    <citation type="journal article" date="2015" name="Antimicrob. Agents Chemother.">
        <title>Dissemination of blaOXA-23 in Acinetobacter spp. in China: Main Roles of Conjugative Plasmid pAZJ221 and Transposon Tn2009.</title>
        <authorList>
            <person name="Liu L.L."/>
            <person name="Ji S.J."/>
            <person name="Ruan Z."/>
            <person name="Fu Y."/>
            <person name="Fu Y.Q."/>
            <person name="Wang Y.F."/>
            <person name="Yu Y.S."/>
        </authorList>
    </citation>
    <scope>NUCLEOTIDE SEQUENCE</scope>
    <source>
        <strain evidence="1">A221</strain>
        <plasmid evidence="1">pAZJ221</plasmid>
    </source>
</reference>
<evidence type="ECO:0000313" key="1">
    <source>
        <dbReference type="EMBL" id="AJF79930.1"/>
    </source>
</evidence>
<name>A0A0C4Y4Q6_ACIBA</name>
<accession>A0A0C4Y4Q6</accession>
<keyword evidence="1" id="KW-0614">Plasmid</keyword>
<protein>
    <submittedName>
        <fullName evidence="1">Uncharacterized protein</fullName>
    </submittedName>
</protein>
<gene>
    <name evidence="1" type="ORF">NG19_0094</name>
</gene>
<organism evidence="1">
    <name type="scientific">Acinetobacter baumannii</name>
    <dbReference type="NCBI Taxonomy" id="470"/>
    <lineage>
        <taxon>Bacteria</taxon>
        <taxon>Pseudomonadati</taxon>
        <taxon>Pseudomonadota</taxon>
        <taxon>Gammaproteobacteria</taxon>
        <taxon>Moraxellales</taxon>
        <taxon>Moraxellaceae</taxon>
        <taxon>Acinetobacter</taxon>
        <taxon>Acinetobacter calcoaceticus/baumannii complex</taxon>
    </lineage>
</organism>
<geneLocation type="plasmid" evidence="1">
    <name>pAZJ221</name>
</geneLocation>
<dbReference type="AlphaFoldDB" id="A0A0C4Y4Q6"/>
<proteinExistence type="predicted"/>
<reference evidence="1" key="1">
    <citation type="submission" date="2014-10" db="EMBL/GenBank/DDBJ databases">
        <authorList>
            <person name="Liu L."/>
            <person name="Ji S."/>
            <person name="Ruan Z."/>
            <person name="Fu Y."/>
            <person name="Fu Y."/>
            <person name="Wang Y."/>
            <person name="Yu Y."/>
        </authorList>
    </citation>
    <scope>NUCLEOTIDE SEQUENCE</scope>
    <source>
        <strain evidence="1">A221</strain>
        <plasmid evidence="1">pAZJ221</plasmid>
    </source>
</reference>
<dbReference type="RefSeq" id="WP_001058367.1">
    <property type="nucleotide sequence ID" value="NZ_CP018144.1"/>
</dbReference>